<dbReference type="STRING" id="3880.G7L315"/>
<evidence type="ECO:0000313" key="3">
    <source>
        <dbReference type="EnsemblPlants" id="AES82739"/>
    </source>
</evidence>
<feature type="region of interest" description="Disordered" evidence="1">
    <location>
        <begin position="20"/>
        <end position="63"/>
    </location>
</feature>
<evidence type="ECO:0000313" key="4">
    <source>
        <dbReference type="Proteomes" id="UP000002051"/>
    </source>
</evidence>
<dbReference type="EMBL" id="CM001223">
    <property type="protein sequence ID" value="AES82739.2"/>
    <property type="molecule type" value="Genomic_DNA"/>
</dbReference>
<dbReference type="EnsemblPlants" id="AES82739">
    <property type="protein sequence ID" value="AES82739"/>
    <property type="gene ID" value="MTR_7g116810"/>
</dbReference>
<protein>
    <submittedName>
        <fullName evidence="2 3">Uncharacterized protein</fullName>
    </submittedName>
</protein>
<reference evidence="2 4" key="2">
    <citation type="journal article" date="2014" name="BMC Genomics">
        <title>An improved genome release (version Mt4.0) for the model legume Medicago truncatula.</title>
        <authorList>
            <person name="Tang H."/>
            <person name="Krishnakumar V."/>
            <person name="Bidwell S."/>
            <person name="Rosen B."/>
            <person name="Chan A."/>
            <person name="Zhou S."/>
            <person name="Gentzbittel L."/>
            <person name="Childs K.L."/>
            <person name="Yandell M."/>
            <person name="Gundlach H."/>
            <person name="Mayer K.F."/>
            <person name="Schwartz D.C."/>
            <person name="Town C.D."/>
        </authorList>
    </citation>
    <scope>GENOME REANNOTATION</scope>
    <source>
        <strain evidence="3 4">cv. Jemalong A17</strain>
    </source>
</reference>
<reference evidence="3" key="3">
    <citation type="submission" date="2015-04" db="UniProtKB">
        <authorList>
            <consortium name="EnsemblPlants"/>
        </authorList>
    </citation>
    <scope>IDENTIFICATION</scope>
    <source>
        <strain evidence="3">cv. Jemalong A17</strain>
    </source>
</reference>
<evidence type="ECO:0000256" key="1">
    <source>
        <dbReference type="SAM" id="MobiDB-lite"/>
    </source>
</evidence>
<feature type="compositionally biased region" description="Acidic residues" evidence="1">
    <location>
        <begin position="22"/>
        <end position="31"/>
    </location>
</feature>
<keyword evidence="4" id="KW-1185">Reference proteome</keyword>
<dbReference type="AlphaFoldDB" id="G7L315"/>
<organism evidence="2 4">
    <name type="scientific">Medicago truncatula</name>
    <name type="common">Barrel medic</name>
    <name type="synonym">Medicago tribuloides</name>
    <dbReference type="NCBI Taxonomy" id="3880"/>
    <lineage>
        <taxon>Eukaryota</taxon>
        <taxon>Viridiplantae</taxon>
        <taxon>Streptophyta</taxon>
        <taxon>Embryophyta</taxon>
        <taxon>Tracheophyta</taxon>
        <taxon>Spermatophyta</taxon>
        <taxon>Magnoliopsida</taxon>
        <taxon>eudicotyledons</taxon>
        <taxon>Gunneridae</taxon>
        <taxon>Pentapetalae</taxon>
        <taxon>rosids</taxon>
        <taxon>fabids</taxon>
        <taxon>Fabales</taxon>
        <taxon>Fabaceae</taxon>
        <taxon>Papilionoideae</taxon>
        <taxon>50 kb inversion clade</taxon>
        <taxon>NPAAA clade</taxon>
        <taxon>Hologalegina</taxon>
        <taxon>IRL clade</taxon>
        <taxon>Trifolieae</taxon>
        <taxon>Medicago</taxon>
    </lineage>
</organism>
<proteinExistence type="predicted"/>
<dbReference type="eggNOG" id="KOG2236">
    <property type="taxonomic scope" value="Eukaryota"/>
</dbReference>
<evidence type="ECO:0000313" key="2">
    <source>
        <dbReference type="EMBL" id="AES82739.2"/>
    </source>
</evidence>
<dbReference type="HOGENOM" id="CLU_1572998_0_0_1"/>
<sequence length="170" mass="19640">MCLITRTFTRKDVIDASRQYDEAEFSDDEKEAEYQRLRKQNKRGRNNQNTDQEDGKQQKASSSKRWFHPYNVCLLHLVDSVDRSTIEKCPCTPALAVCLTSFRGGEGSEDADFGFVFNDSNLSDRILILQIELDAIEDHSNVVESCSTIADWVNKWKRRREDVKKENGIN</sequence>
<name>G7L315_MEDTR</name>
<dbReference type="Proteomes" id="UP000002051">
    <property type="component" value="Unassembled WGS sequence"/>
</dbReference>
<accession>G7L315</accession>
<gene>
    <name evidence="2" type="ordered locus">MTR_7g116810</name>
</gene>
<reference evidence="2 4" key="1">
    <citation type="journal article" date="2011" name="Nature">
        <title>The Medicago genome provides insight into the evolution of rhizobial symbioses.</title>
        <authorList>
            <person name="Young N.D."/>
            <person name="Debelle F."/>
            <person name="Oldroyd G.E."/>
            <person name="Geurts R."/>
            <person name="Cannon S.B."/>
            <person name="Udvardi M.K."/>
            <person name="Benedito V.A."/>
            <person name="Mayer K.F."/>
            <person name="Gouzy J."/>
            <person name="Schoof H."/>
            <person name="Van de Peer Y."/>
            <person name="Proost S."/>
            <person name="Cook D.R."/>
            <person name="Meyers B.C."/>
            <person name="Spannagl M."/>
            <person name="Cheung F."/>
            <person name="De Mita S."/>
            <person name="Krishnakumar V."/>
            <person name="Gundlach H."/>
            <person name="Zhou S."/>
            <person name="Mudge J."/>
            <person name="Bharti A.K."/>
            <person name="Murray J.D."/>
            <person name="Naoumkina M.A."/>
            <person name="Rosen B."/>
            <person name="Silverstein K.A."/>
            <person name="Tang H."/>
            <person name="Rombauts S."/>
            <person name="Zhao P.X."/>
            <person name="Zhou P."/>
            <person name="Barbe V."/>
            <person name="Bardou P."/>
            <person name="Bechner M."/>
            <person name="Bellec A."/>
            <person name="Berger A."/>
            <person name="Berges H."/>
            <person name="Bidwell S."/>
            <person name="Bisseling T."/>
            <person name="Choisne N."/>
            <person name="Couloux A."/>
            <person name="Denny R."/>
            <person name="Deshpande S."/>
            <person name="Dai X."/>
            <person name="Doyle J.J."/>
            <person name="Dudez A.M."/>
            <person name="Farmer A.D."/>
            <person name="Fouteau S."/>
            <person name="Franken C."/>
            <person name="Gibelin C."/>
            <person name="Gish J."/>
            <person name="Goldstein S."/>
            <person name="Gonzalez A.J."/>
            <person name="Green P.J."/>
            <person name="Hallab A."/>
            <person name="Hartog M."/>
            <person name="Hua A."/>
            <person name="Humphray S.J."/>
            <person name="Jeong D.H."/>
            <person name="Jing Y."/>
            <person name="Jocker A."/>
            <person name="Kenton S.M."/>
            <person name="Kim D.J."/>
            <person name="Klee K."/>
            <person name="Lai H."/>
            <person name="Lang C."/>
            <person name="Lin S."/>
            <person name="Macmil S.L."/>
            <person name="Magdelenat G."/>
            <person name="Matthews L."/>
            <person name="McCorrison J."/>
            <person name="Monaghan E.L."/>
            <person name="Mun J.H."/>
            <person name="Najar F.Z."/>
            <person name="Nicholson C."/>
            <person name="Noirot C."/>
            <person name="O'Bleness M."/>
            <person name="Paule C.R."/>
            <person name="Poulain J."/>
            <person name="Prion F."/>
            <person name="Qin B."/>
            <person name="Qu C."/>
            <person name="Retzel E.F."/>
            <person name="Riddle C."/>
            <person name="Sallet E."/>
            <person name="Samain S."/>
            <person name="Samson N."/>
            <person name="Sanders I."/>
            <person name="Saurat O."/>
            <person name="Scarpelli C."/>
            <person name="Schiex T."/>
            <person name="Segurens B."/>
            <person name="Severin A.J."/>
            <person name="Sherrier D.J."/>
            <person name="Shi R."/>
            <person name="Sims S."/>
            <person name="Singer S.R."/>
            <person name="Sinharoy S."/>
            <person name="Sterck L."/>
            <person name="Viollet A."/>
            <person name="Wang B.B."/>
            <person name="Wang K."/>
            <person name="Wang M."/>
            <person name="Wang X."/>
            <person name="Warfsmann J."/>
            <person name="Weissenbach J."/>
            <person name="White D.D."/>
            <person name="White J.D."/>
            <person name="Wiley G.B."/>
            <person name="Wincker P."/>
            <person name="Xing Y."/>
            <person name="Yang L."/>
            <person name="Yao Z."/>
            <person name="Ying F."/>
            <person name="Zhai J."/>
            <person name="Zhou L."/>
            <person name="Zuber A."/>
            <person name="Denarie J."/>
            <person name="Dixon R.A."/>
            <person name="May G.D."/>
            <person name="Schwartz D.C."/>
            <person name="Rogers J."/>
            <person name="Quetier F."/>
            <person name="Town C.D."/>
            <person name="Roe B.A."/>
        </authorList>
    </citation>
    <scope>NUCLEOTIDE SEQUENCE [LARGE SCALE GENOMIC DNA]</scope>
    <source>
        <strain evidence="2">A17</strain>
        <strain evidence="3 4">cv. Jemalong A17</strain>
    </source>
</reference>
<dbReference type="PaxDb" id="3880-AES82739"/>
<accession>A0A0C3WGI6</accession>